<sequence>MSDCIRIDKAACIGCGMCVKDCPHHAIVLKDKIAEMKLDRCMECGHCVAVCPKAAVSMNGYAMDEVKEYDRDTFTIAPETFLNNIKFRRSIRHYKNMPVEHEKIMQIIDAGRYTPTGSNKQRIRYVVAEHPEDNIEKDAIITFRKIKSVTDVVGKFIKLPIDTRKYQVDKGFFFQGAPTAIFVISDDTVDAALASTNMGTMAESLGLGVLYVGFFVRAARINKTIRKKLSITGKERLVTAIAIGYPDAHYKRTVPRKPAKVQWL</sequence>
<dbReference type="RefSeq" id="WP_147667899.1">
    <property type="nucleotide sequence ID" value="NZ_CP120678.1"/>
</dbReference>
<feature type="domain" description="4Fe-4S ferredoxin-type" evidence="6">
    <location>
        <begin position="3"/>
        <end position="32"/>
    </location>
</feature>
<dbReference type="PANTHER" id="PTHR43673:SF10">
    <property type="entry name" value="NADH DEHYDROGENASE_NAD(P)H NITROREDUCTASE XCC3605-RELATED"/>
    <property type="match status" value="1"/>
</dbReference>
<dbReference type="InterPro" id="IPR000415">
    <property type="entry name" value="Nitroreductase-like"/>
</dbReference>
<evidence type="ECO:0000256" key="4">
    <source>
        <dbReference type="ARBA" id="ARBA00023004"/>
    </source>
</evidence>
<dbReference type="Gene3D" id="3.30.70.20">
    <property type="match status" value="1"/>
</dbReference>
<evidence type="ECO:0000313" key="7">
    <source>
        <dbReference type="EMBL" id="WIW71525.1"/>
    </source>
</evidence>
<dbReference type="KEGG" id="sgbi:P3F81_04255"/>
<dbReference type="Pfam" id="PF12838">
    <property type="entry name" value="Fer4_7"/>
    <property type="match status" value="1"/>
</dbReference>
<dbReference type="EMBL" id="CP120678">
    <property type="protein sequence ID" value="WIW71525.1"/>
    <property type="molecule type" value="Genomic_DNA"/>
</dbReference>
<dbReference type="Proteomes" id="UP001243623">
    <property type="component" value="Chromosome"/>
</dbReference>
<dbReference type="InterPro" id="IPR017896">
    <property type="entry name" value="4Fe4S_Fe-S-bd"/>
</dbReference>
<keyword evidence="5" id="KW-0411">Iron-sulfur</keyword>
<proteinExistence type="inferred from homology"/>
<keyword evidence="8" id="KW-1185">Reference proteome</keyword>
<evidence type="ECO:0000256" key="2">
    <source>
        <dbReference type="ARBA" id="ARBA00022723"/>
    </source>
</evidence>
<dbReference type="Pfam" id="PF00881">
    <property type="entry name" value="Nitroreductase"/>
    <property type="match status" value="1"/>
</dbReference>
<evidence type="ECO:0000256" key="3">
    <source>
        <dbReference type="ARBA" id="ARBA00023002"/>
    </source>
</evidence>
<dbReference type="SUPFAM" id="SSF54862">
    <property type="entry name" value="4Fe-4S ferredoxins"/>
    <property type="match status" value="1"/>
</dbReference>
<evidence type="ECO:0000256" key="5">
    <source>
        <dbReference type="ARBA" id="ARBA00023014"/>
    </source>
</evidence>
<accession>A0A9Y2EUB7</accession>
<protein>
    <submittedName>
        <fullName evidence="7">Nitroreductase family protein</fullName>
    </submittedName>
</protein>
<organism evidence="7 8">
    <name type="scientific">Selenobaculum gibii</name>
    <dbReference type="NCBI Taxonomy" id="3054208"/>
    <lineage>
        <taxon>Bacteria</taxon>
        <taxon>Bacillati</taxon>
        <taxon>Bacillota</taxon>
        <taxon>Negativicutes</taxon>
        <taxon>Selenomonadales</taxon>
        <taxon>Selenomonadaceae</taxon>
        <taxon>Selenobaculum</taxon>
    </lineage>
</organism>
<dbReference type="GO" id="GO:0046872">
    <property type="term" value="F:metal ion binding"/>
    <property type="evidence" value="ECO:0007669"/>
    <property type="project" value="UniProtKB-KW"/>
</dbReference>
<dbReference type="AlphaFoldDB" id="A0A9Y2EUB7"/>
<dbReference type="PANTHER" id="PTHR43673">
    <property type="entry name" value="NAD(P)H NITROREDUCTASE YDGI-RELATED"/>
    <property type="match status" value="1"/>
</dbReference>
<comment type="similarity">
    <text evidence="1">Belongs to the nitroreductase family.</text>
</comment>
<evidence type="ECO:0000256" key="1">
    <source>
        <dbReference type="ARBA" id="ARBA00007118"/>
    </source>
</evidence>
<dbReference type="Gene3D" id="3.40.109.10">
    <property type="entry name" value="NADH Oxidase"/>
    <property type="match status" value="1"/>
</dbReference>
<keyword evidence="4" id="KW-0408">Iron</keyword>
<dbReference type="PROSITE" id="PS00198">
    <property type="entry name" value="4FE4S_FER_1"/>
    <property type="match status" value="1"/>
</dbReference>
<dbReference type="PROSITE" id="PS51379">
    <property type="entry name" value="4FE4S_FER_2"/>
    <property type="match status" value="2"/>
</dbReference>
<dbReference type="GO" id="GO:0016491">
    <property type="term" value="F:oxidoreductase activity"/>
    <property type="evidence" value="ECO:0007669"/>
    <property type="project" value="UniProtKB-KW"/>
</dbReference>
<gene>
    <name evidence="7" type="ORF">P3F81_04255</name>
</gene>
<reference evidence="7" key="1">
    <citation type="submission" date="2023-03" db="EMBL/GenBank/DDBJ databases">
        <title>Selenobaculum gbiensis gen. nov. sp. nov., a new bacterium isolated from the gut microbiota of IBD patient.</title>
        <authorList>
            <person name="Yeo S."/>
            <person name="Park H."/>
            <person name="Huh C.S."/>
        </authorList>
    </citation>
    <scope>NUCLEOTIDE SEQUENCE</scope>
    <source>
        <strain evidence="7">ICN-92133</strain>
    </source>
</reference>
<evidence type="ECO:0000313" key="8">
    <source>
        <dbReference type="Proteomes" id="UP001243623"/>
    </source>
</evidence>
<dbReference type="SUPFAM" id="SSF55469">
    <property type="entry name" value="FMN-dependent nitroreductase-like"/>
    <property type="match status" value="1"/>
</dbReference>
<name>A0A9Y2EUB7_9FIRM</name>
<feature type="domain" description="4Fe-4S ferredoxin-type" evidence="6">
    <location>
        <begin position="34"/>
        <end position="61"/>
    </location>
</feature>
<dbReference type="GO" id="GO:0051536">
    <property type="term" value="F:iron-sulfur cluster binding"/>
    <property type="evidence" value="ECO:0007669"/>
    <property type="project" value="UniProtKB-KW"/>
</dbReference>
<evidence type="ECO:0000259" key="6">
    <source>
        <dbReference type="PROSITE" id="PS51379"/>
    </source>
</evidence>
<keyword evidence="3" id="KW-0560">Oxidoreductase</keyword>
<dbReference type="InterPro" id="IPR017900">
    <property type="entry name" value="4Fe4S_Fe_S_CS"/>
</dbReference>
<keyword evidence="2" id="KW-0479">Metal-binding</keyword>
<dbReference type="InterPro" id="IPR029479">
    <property type="entry name" value="Nitroreductase"/>
</dbReference>